<organism evidence="4 5">
    <name type="scientific">Hypsizygus marmoreus</name>
    <name type="common">White beech mushroom</name>
    <name type="synonym">Agaricus marmoreus</name>
    <dbReference type="NCBI Taxonomy" id="39966"/>
    <lineage>
        <taxon>Eukaryota</taxon>
        <taxon>Fungi</taxon>
        <taxon>Dikarya</taxon>
        <taxon>Basidiomycota</taxon>
        <taxon>Agaricomycotina</taxon>
        <taxon>Agaricomycetes</taxon>
        <taxon>Agaricomycetidae</taxon>
        <taxon>Agaricales</taxon>
        <taxon>Tricholomatineae</taxon>
        <taxon>Lyophyllaceae</taxon>
        <taxon>Hypsizygus</taxon>
    </lineage>
</organism>
<sequence>MADASRTVTITNSDTASPDGIVGTLRLRGSRSPSQSRVAWDEDVVDNEGCGRKSSKVCCIYHKPRKFDESSSEESSDSDSDASHDHHHPRRRRGRPHTHGSPGAPDGASSQREPDQPVATMQDVEHEPERNAYETEPHSKKGKGKASS</sequence>
<feature type="region of interest" description="Disordered" evidence="3">
    <location>
        <begin position="1"/>
        <end position="39"/>
    </location>
</feature>
<feature type="compositionally biased region" description="Basic residues" evidence="3">
    <location>
        <begin position="85"/>
        <end position="98"/>
    </location>
</feature>
<gene>
    <name evidence="4" type="primary">YPI1</name>
    <name evidence="4" type="ORF">Hypma_014933</name>
</gene>
<dbReference type="STRING" id="39966.A0A369K9Q8"/>
<evidence type="ECO:0000313" key="4">
    <source>
        <dbReference type="EMBL" id="RDB29577.1"/>
    </source>
</evidence>
<comment type="subcellular location">
    <subcellularLocation>
        <location evidence="2">Nucleus</location>
    </subcellularLocation>
</comment>
<protein>
    <recommendedName>
        <fullName evidence="2">Type 1 phosphatases regulator</fullName>
    </recommendedName>
</protein>
<reference evidence="4" key="1">
    <citation type="submission" date="2018-04" db="EMBL/GenBank/DDBJ databases">
        <title>Whole genome sequencing of Hypsizygus marmoreus.</title>
        <authorList>
            <person name="Choi I.-G."/>
            <person name="Min B."/>
            <person name="Kim J.-G."/>
            <person name="Kim S."/>
            <person name="Oh Y.-L."/>
            <person name="Kong W.-S."/>
            <person name="Park H."/>
            <person name="Jeong J."/>
            <person name="Song E.-S."/>
        </authorList>
    </citation>
    <scope>NUCLEOTIDE SEQUENCE [LARGE SCALE GENOMIC DNA]</scope>
    <source>
        <strain evidence="4">51987-8</strain>
    </source>
</reference>
<dbReference type="AlphaFoldDB" id="A0A369K9Q8"/>
<keyword evidence="5" id="KW-1185">Reference proteome</keyword>
<dbReference type="GO" id="GO:0008157">
    <property type="term" value="F:protein phosphatase 1 binding"/>
    <property type="evidence" value="ECO:0007669"/>
    <property type="project" value="TreeGrafter"/>
</dbReference>
<feature type="compositionally biased region" description="Acidic residues" evidence="3">
    <location>
        <begin position="70"/>
        <end position="80"/>
    </location>
</feature>
<evidence type="ECO:0000256" key="1">
    <source>
        <dbReference type="ARBA" id="ARBA00005605"/>
    </source>
</evidence>
<comment type="function">
    <text evidence="2">Regulator of type 1 phosphatases which maintains protein phosphatase activity under strict control.</text>
</comment>
<evidence type="ECO:0000256" key="3">
    <source>
        <dbReference type="SAM" id="MobiDB-lite"/>
    </source>
</evidence>
<feature type="compositionally biased region" description="Basic and acidic residues" evidence="3">
    <location>
        <begin position="123"/>
        <end position="139"/>
    </location>
</feature>
<dbReference type="PANTHER" id="PTHR20835">
    <property type="entry name" value="E3 UBIQUITIN-PROTEIN LIGASE PPP1R11-RELATED"/>
    <property type="match status" value="1"/>
</dbReference>
<dbReference type="InParanoid" id="A0A369K9Q8"/>
<feature type="compositionally biased region" description="Polar residues" evidence="3">
    <location>
        <begin position="1"/>
        <end position="16"/>
    </location>
</feature>
<evidence type="ECO:0000256" key="2">
    <source>
        <dbReference type="RuleBase" id="RU367162"/>
    </source>
</evidence>
<accession>A0A369K9Q8</accession>
<dbReference type="GO" id="GO:0005634">
    <property type="term" value="C:nucleus"/>
    <property type="evidence" value="ECO:0007669"/>
    <property type="project" value="UniProtKB-SubCell"/>
</dbReference>
<comment type="similarity">
    <text evidence="1 2">Belongs to the YPI1 family.</text>
</comment>
<name>A0A369K9Q8_HYPMA</name>
<dbReference type="OrthoDB" id="307488at2759"/>
<dbReference type="Pfam" id="PF07491">
    <property type="entry name" value="PPI_Ypi1"/>
    <property type="match status" value="1"/>
</dbReference>
<proteinExistence type="inferred from homology"/>
<feature type="region of interest" description="Disordered" evidence="3">
    <location>
        <begin position="61"/>
        <end position="148"/>
    </location>
</feature>
<dbReference type="GO" id="GO:0004865">
    <property type="term" value="F:protein serine/threonine phosphatase inhibitor activity"/>
    <property type="evidence" value="ECO:0007669"/>
    <property type="project" value="UniProtKB-UniRule"/>
</dbReference>
<dbReference type="EMBL" id="LUEZ02000010">
    <property type="protein sequence ID" value="RDB29577.1"/>
    <property type="molecule type" value="Genomic_DNA"/>
</dbReference>
<evidence type="ECO:0000313" key="5">
    <source>
        <dbReference type="Proteomes" id="UP000076154"/>
    </source>
</evidence>
<dbReference type="InterPro" id="IPR011107">
    <property type="entry name" value="PPI_Ypi1"/>
</dbReference>
<dbReference type="Proteomes" id="UP000076154">
    <property type="component" value="Unassembled WGS sequence"/>
</dbReference>
<comment type="caution">
    <text evidence="4">The sequence shown here is derived from an EMBL/GenBank/DDBJ whole genome shotgun (WGS) entry which is preliminary data.</text>
</comment>
<dbReference type="PANTHER" id="PTHR20835:SF0">
    <property type="entry name" value="E3 UBIQUITIN-PROTEIN LIGASE PPP1R11"/>
    <property type="match status" value="1"/>
</dbReference>
<keyword evidence="2" id="KW-0539">Nucleus</keyword>